<dbReference type="InterPro" id="IPR057774">
    <property type="entry name" value="D8C_UMOD/GP2/OIT3-like"/>
</dbReference>
<reference evidence="11" key="1">
    <citation type="journal article" date="2017" name="bioRxiv">
        <title>Comparative analysis of the genomes of Stylophora pistillata and Acropora digitifera provides evidence for extensive differences between species of corals.</title>
        <authorList>
            <person name="Voolstra C.R."/>
            <person name="Li Y."/>
            <person name="Liew Y.J."/>
            <person name="Baumgarten S."/>
            <person name="Zoccola D."/>
            <person name="Flot J.-F."/>
            <person name="Tambutte S."/>
            <person name="Allemand D."/>
            <person name="Aranda M."/>
        </authorList>
    </citation>
    <scope>NUCLEOTIDE SEQUENCE [LARGE SCALE GENOMIC DNA]</scope>
</reference>
<keyword evidence="2" id="KW-0479">Metal-binding</keyword>
<dbReference type="SMART" id="SM00241">
    <property type="entry name" value="ZP"/>
    <property type="match status" value="1"/>
</dbReference>
<evidence type="ECO:0000259" key="8">
    <source>
        <dbReference type="PROSITE" id="PS51034"/>
    </source>
</evidence>
<dbReference type="GO" id="GO:0016787">
    <property type="term" value="F:hydrolase activity"/>
    <property type="evidence" value="ECO:0007669"/>
    <property type="project" value="InterPro"/>
</dbReference>
<dbReference type="Gene3D" id="3.40.140.10">
    <property type="entry name" value="Cytidine Deaminase, domain 2"/>
    <property type="match status" value="2"/>
</dbReference>
<feature type="domain" description="CMP/dCMP-type deaminase" evidence="9">
    <location>
        <begin position="753"/>
        <end position="867"/>
    </location>
</feature>
<keyword evidence="1" id="KW-0245">EGF-like domain</keyword>
<dbReference type="PROSITE" id="PS51034">
    <property type="entry name" value="ZP_2"/>
    <property type="match status" value="1"/>
</dbReference>
<dbReference type="InterPro" id="IPR055356">
    <property type="entry name" value="ZP-N"/>
</dbReference>
<name>A0A2B4SEW0_STYPI</name>
<dbReference type="Proteomes" id="UP000225706">
    <property type="component" value="Unassembled WGS sequence"/>
</dbReference>
<feature type="signal peptide" evidence="7">
    <location>
        <begin position="1"/>
        <end position="19"/>
    </location>
</feature>
<feature type="compositionally biased region" description="Polar residues" evidence="6">
    <location>
        <begin position="354"/>
        <end position="372"/>
    </location>
</feature>
<dbReference type="InterPro" id="IPR042235">
    <property type="entry name" value="ZP-C_dom"/>
</dbReference>
<evidence type="ECO:0000313" key="10">
    <source>
        <dbReference type="EMBL" id="PFX29214.1"/>
    </source>
</evidence>
<dbReference type="PROSITE" id="PS51747">
    <property type="entry name" value="CYT_DCMP_DEAMINASES_2"/>
    <property type="match status" value="2"/>
</dbReference>
<keyword evidence="5" id="KW-1015">Disulfide bond</keyword>
<dbReference type="InterPro" id="IPR016193">
    <property type="entry name" value="Cytidine_deaminase-like"/>
</dbReference>
<dbReference type="InterPro" id="IPR055355">
    <property type="entry name" value="ZP-C"/>
</dbReference>
<dbReference type="OrthoDB" id="6710946at2759"/>
<dbReference type="Pfam" id="PF23344">
    <property type="entry name" value="ZP-N"/>
    <property type="match status" value="1"/>
</dbReference>
<dbReference type="InterPro" id="IPR001507">
    <property type="entry name" value="ZP_dom"/>
</dbReference>
<accession>A0A2B4SEW0</accession>
<keyword evidence="3 7" id="KW-0732">Signal</keyword>
<evidence type="ECO:0000259" key="9">
    <source>
        <dbReference type="PROSITE" id="PS51747"/>
    </source>
</evidence>
<evidence type="ECO:0000256" key="4">
    <source>
        <dbReference type="ARBA" id="ARBA00022833"/>
    </source>
</evidence>
<feature type="domain" description="ZP" evidence="8">
    <location>
        <begin position="379"/>
        <end position="630"/>
    </location>
</feature>
<evidence type="ECO:0000313" key="11">
    <source>
        <dbReference type="Proteomes" id="UP000225706"/>
    </source>
</evidence>
<dbReference type="EMBL" id="LSMT01000069">
    <property type="protein sequence ID" value="PFX29214.1"/>
    <property type="molecule type" value="Genomic_DNA"/>
</dbReference>
<feature type="chain" id="PRO_5012902752" evidence="7">
    <location>
        <begin position="20"/>
        <end position="1133"/>
    </location>
</feature>
<evidence type="ECO:0000256" key="2">
    <source>
        <dbReference type="ARBA" id="ARBA00022723"/>
    </source>
</evidence>
<dbReference type="GO" id="GO:0008270">
    <property type="term" value="F:zinc ion binding"/>
    <property type="evidence" value="ECO:0007669"/>
    <property type="project" value="InterPro"/>
</dbReference>
<proteinExistence type="predicted"/>
<feature type="domain" description="CMP/dCMP-type deaminase" evidence="9">
    <location>
        <begin position="985"/>
        <end position="1109"/>
    </location>
</feature>
<dbReference type="InterPro" id="IPR002125">
    <property type="entry name" value="CMP_dCMP_dom"/>
</dbReference>
<gene>
    <name evidence="10" type="primary">OIT3</name>
    <name evidence="10" type="ORF">AWC38_SpisGene6060</name>
</gene>
<dbReference type="Gene3D" id="2.60.40.3210">
    <property type="entry name" value="Zona pellucida, ZP-N domain"/>
    <property type="match status" value="1"/>
</dbReference>
<sequence>MELAIIILVCSAFIFSCSSVEMSCTVKTVNKLFTGNAHKAVDKVSTNQGSDTRQWSRYGTCYAKGQGSHYEACDAKDSDPCNKCNHKILDSPDRAEGFYTDDQPKCDLMSWDRVRYDTWYRFNGSAGTAMPTHCVETMRCGAEAPGWLYGGHPREGDGISTRSVCFNWREKCCYYRNEIKVKNCRGFFVYKFRDPPMNFLRYCGNGSRNGTENPCLSGDYITLRGASRAQGFKTSKGAKCDRDIFNEVEAWYRFDGKAGFMMADKCVPTKHCGTNAPGWLRGGHPDDPSEGEVERTVCFHWKKDCCAWKTRVKVRNCGTFFIYYLKQDPMVGCSFRYCGNGKGPTPGPEKPTTQVSTSETESPTRMITTPQGSPDVDVVCGKNEMKISIPKTLLKGIDVEHVRLSDVNCGATESPNGDRFILHTELTKCGTKSRHAKNFVIYKNKVEEIPIENGQIITRIREVEIPFSCCYSNTGVVSAVGLQVTSKKIIFSKKGFGQFILEMKIFPNSDFVNDYRKEDFPVSVPLRKRLFVKVSVDTDDERLEIMAETCFATPDPDPNKPALKYMFIEDGCATDETVEYISSDDQRNKKFSLEAFKFLGEHEFVYMHCKVKICNANDPTSRCAQGCLSDRQKRSLYAEENDDEEYLLAQGPFMRKEEFNEESVLQDTKELHDMNIKAAEKSSPFVIASTMTSVLCMMGMSYMLWYKKSRAHQGYTPVQEEIMSKLPVKRVNRTIEADSLHLALAMWMEMFPDDTEEELTSANSEAQSTKAGTKTPATTQIFRKVGCALVEGNGHLIAIDRSRDGVHGLAGLLVKHHDSAKGCSVFISRKPCTYCAKLSLRAGVTKVSYPPVEPEYHETRKEESRVEALFDAAQIVQSVFVPQLKKELVTTVEEELSAKATSLSDIPDFVEKFSNRFWNDEYAKRVIEGPFQQAKHDLENLSKWLAQIYLPLKHSKFQLATQHMAIPSEKVTNTFDPENDLRQRQIANHILALAGMTVQHTVEPKTGVGCVIMKNNDIVAVAWNDFPSKSIEESFHYATDQERDTKYPFFIHAEQNALLGCNATDVTGSVIFVTKIPCHECTPLVKVAGIETVVLSTPLQSVQEKYRLNYDIFREEVERGTFLCFETVTGNVS</sequence>
<comment type="caution">
    <text evidence="10">The sequence shown here is derived from an EMBL/GenBank/DDBJ whole genome shotgun (WGS) entry which is preliminary data.</text>
</comment>
<dbReference type="Gene3D" id="2.60.40.4100">
    <property type="entry name" value="Zona pellucida, ZP-C domain"/>
    <property type="match status" value="1"/>
</dbReference>
<evidence type="ECO:0000256" key="3">
    <source>
        <dbReference type="ARBA" id="ARBA00022729"/>
    </source>
</evidence>
<dbReference type="PROSITE" id="PS00903">
    <property type="entry name" value="CYT_DCMP_DEAMINASES_1"/>
    <property type="match status" value="1"/>
</dbReference>
<dbReference type="Pfam" id="PF23283">
    <property type="entry name" value="D8C_UMOD"/>
    <property type="match status" value="2"/>
</dbReference>
<evidence type="ECO:0000256" key="1">
    <source>
        <dbReference type="ARBA" id="ARBA00022536"/>
    </source>
</evidence>
<feature type="region of interest" description="Disordered" evidence="6">
    <location>
        <begin position="756"/>
        <end position="775"/>
    </location>
</feature>
<evidence type="ECO:0000256" key="7">
    <source>
        <dbReference type="SAM" id="SignalP"/>
    </source>
</evidence>
<dbReference type="Pfam" id="PF00100">
    <property type="entry name" value="Zona_pellucida"/>
    <property type="match status" value="1"/>
</dbReference>
<organism evidence="10 11">
    <name type="scientific">Stylophora pistillata</name>
    <name type="common">Smooth cauliflower coral</name>
    <dbReference type="NCBI Taxonomy" id="50429"/>
    <lineage>
        <taxon>Eukaryota</taxon>
        <taxon>Metazoa</taxon>
        <taxon>Cnidaria</taxon>
        <taxon>Anthozoa</taxon>
        <taxon>Hexacorallia</taxon>
        <taxon>Scleractinia</taxon>
        <taxon>Astrocoeniina</taxon>
        <taxon>Pocilloporidae</taxon>
        <taxon>Stylophora</taxon>
    </lineage>
</organism>
<dbReference type="SUPFAM" id="SSF53927">
    <property type="entry name" value="Cytidine deaminase-like"/>
    <property type="match status" value="2"/>
</dbReference>
<dbReference type="Pfam" id="PF00383">
    <property type="entry name" value="dCMP_cyt_deam_1"/>
    <property type="match status" value="1"/>
</dbReference>
<keyword evidence="4" id="KW-0862">Zinc</keyword>
<feature type="region of interest" description="Disordered" evidence="6">
    <location>
        <begin position="344"/>
        <end position="373"/>
    </location>
</feature>
<dbReference type="PANTHER" id="PTHR14002:SF43">
    <property type="entry name" value="DELTA-LIKE PROTEIN"/>
    <property type="match status" value="1"/>
</dbReference>
<dbReference type="InterPro" id="IPR016192">
    <property type="entry name" value="APOBEC/CMP_deaminase_Zn-bd"/>
</dbReference>
<dbReference type="PANTHER" id="PTHR14002">
    <property type="entry name" value="ENDOGLIN/TGF-BETA RECEPTOR TYPE III"/>
    <property type="match status" value="1"/>
</dbReference>
<dbReference type="AlphaFoldDB" id="A0A2B4SEW0"/>
<protein>
    <submittedName>
        <fullName evidence="10">Oncoprotein-induced transcript 3 protein</fullName>
    </submittedName>
</protein>
<keyword evidence="11" id="KW-1185">Reference proteome</keyword>
<evidence type="ECO:0000256" key="6">
    <source>
        <dbReference type="SAM" id="MobiDB-lite"/>
    </source>
</evidence>
<feature type="compositionally biased region" description="Polar residues" evidence="6">
    <location>
        <begin position="760"/>
        <end position="775"/>
    </location>
</feature>
<evidence type="ECO:0000256" key="5">
    <source>
        <dbReference type="ARBA" id="ARBA00023157"/>
    </source>
</evidence>